<evidence type="ECO:0008006" key="4">
    <source>
        <dbReference type="Google" id="ProtNLM"/>
    </source>
</evidence>
<proteinExistence type="predicted"/>
<reference evidence="2" key="2">
    <citation type="journal article" date="2021" name="J Anim Sci Technol">
        <title>Complete genome sequence of Paenibacillus konkukensis sp. nov. SK3146 as a potential probiotic strain.</title>
        <authorList>
            <person name="Jung H.I."/>
            <person name="Park S."/>
            <person name="Niu K.M."/>
            <person name="Lee S.W."/>
            <person name="Kothari D."/>
            <person name="Yi K.J."/>
            <person name="Kim S.K."/>
        </authorList>
    </citation>
    <scope>NUCLEOTIDE SEQUENCE</scope>
    <source>
        <strain evidence="2">SK3146</strain>
    </source>
</reference>
<keyword evidence="1" id="KW-0812">Transmembrane</keyword>
<evidence type="ECO:0000313" key="2">
    <source>
        <dbReference type="EMBL" id="UQZ81190.1"/>
    </source>
</evidence>
<keyword evidence="1" id="KW-1133">Transmembrane helix</keyword>
<feature type="transmembrane region" description="Helical" evidence="1">
    <location>
        <begin position="138"/>
        <end position="158"/>
    </location>
</feature>
<dbReference type="Proteomes" id="UP001057134">
    <property type="component" value="Chromosome"/>
</dbReference>
<sequence length="170" mass="18503">MFKLSLTPRRWLLTLHVLFSAIMFGGAVIFLVLSVIVATSSDEGIVSACYTVMHLLARTSVRASTIGTLATGIMLSVMTQWGLFKYHWIIAKEALTAVCIVIGPVGMYFWTLKAVELTSAYGWSAGADSQYIVNSVQLWIGIIIQIVSLAAMTALSVFKPGGARKRRKTA</sequence>
<feature type="transmembrane region" description="Helical" evidence="1">
    <location>
        <begin position="89"/>
        <end position="110"/>
    </location>
</feature>
<protein>
    <recommendedName>
        <fullName evidence="4">DUF2269 domain-containing protein</fullName>
    </recommendedName>
</protein>
<evidence type="ECO:0000313" key="3">
    <source>
        <dbReference type="Proteomes" id="UP001057134"/>
    </source>
</evidence>
<accession>A0ABY4RHE3</accession>
<feature type="transmembrane region" description="Helical" evidence="1">
    <location>
        <begin position="12"/>
        <end position="39"/>
    </location>
</feature>
<evidence type="ECO:0000256" key="1">
    <source>
        <dbReference type="SAM" id="Phobius"/>
    </source>
</evidence>
<feature type="transmembrane region" description="Helical" evidence="1">
    <location>
        <begin position="59"/>
        <end position="77"/>
    </location>
</feature>
<organism evidence="2 3">
    <name type="scientific">Paenibacillus konkukensis</name>
    <dbReference type="NCBI Taxonomy" id="2020716"/>
    <lineage>
        <taxon>Bacteria</taxon>
        <taxon>Bacillati</taxon>
        <taxon>Bacillota</taxon>
        <taxon>Bacilli</taxon>
        <taxon>Bacillales</taxon>
        <taxon>Paenibacillaceae</taxon>
        <taxon>Paenibacillus</taxon>
    </lineage>
</organism>
<name>A0ABY4RHE3_9BACL</name>
<gene>
    <name evidence="2" type="ORF">SK3146_00346</name>
</gene>
<keyword evidence="3" id="KW-1185">Reference proteome</keyword>
<reference evidence="2" key="1">
    <citation type="submission" date="2018-02" db="EMBL/GenBank/DDBJ databases">
        <authorList>
            <person name="Kim S.-K."/>
            <person name="Jung H.-I."/>
            <person name="Lee S.-W."/>
        </authorList>
    </citation>
    <scope>NUCLEOTIDE SEQUENCE</scope>
    <source>
        <strain evidence="2">SK3146</strain>
    </source>
</reference>
<dbReference type="EMBL" id="CP027059">
    <property type="protein sequence ID" value="UQZ81190.1"/>
    <property type="molecule type" value="Genomic_DNA"/>
</dbReference>
<keyword evidence="1" id="KW-0472">Membrane</keyword>
<dbReference type="RefSeq" id="WP_249863439.1">
    <property type="nucleotide sequence ID" value="NZ_CP027059.1"/>
</dbReference>